<dbReference type="InterPro" id="IPR012337">
    <property type="entry name" value="RNaseH-like_sf"/>
</dbReference>
<name>A0A9P6L2A2_9AGAM</name>
<feature type="domain" description="PAZ" evidence="2">
    <location>
        <begin position="251"/>
        <end position="369"/>
    </location>
</feature>
<dbReference type="InterPro" id="IPR003165">
    <property type="entry name" value="Piwi"/>
</dbReference>
<dbReference type="Proteomes" id="UP000736335">
    <property type="component" value="Unassembled WGS sequence"/>
</dbReference>
<dbReference type="SUPFAM" id="SSF101690">
    <property type="entry name" value="PAZ domain"/>
    <property type="match status" value="1"/>
</dbReference>
<sequence length="895" mass="99695">MAPPRGNPRGQQGSARGRGGGTQGQGRGPARGPLNIPKHVETIGVKRPGCGETGRPISVTTNHFECDIPEGIIHHYDVVILPGDKVFPLRFNMELIKRLQNVIAPEVFTPRAVYDGRKNMFAPRRLPLGETDSKEFPFPPINEKSKPLKVRLTRVAEINPETLARFLKGQQSHDNTVLTAITALNVVIRMEPTLNPDYAFNVRSFFTDRETKDIGGGLVLWRGYFQSIRPAVGRMLINVDISTGVMYKPGNLLDLCKQFFGKTDPNVLAPRRGLPDRERVRLQRFITGIRIFTRNPETGLTDKTRARIVKKLSPAGANDLTFSLREGGQMTVAQYFRNTYKRALQFPDVICVEVGSGALIPLEVCEVLPGQIMRKQVPPEKTKDVLDFSTKKPNDRLNSIRNGLGILKWGESEYVRQFGLRVAPNVQPLQLQARVLQPPTLKYGQGSKQLTVTPRDGAWNMVDKKFYKPMPIQSFAIVVFERRQRFSEEDAREMGRNLITACGQVGMQVQDTNPSVFYPNPQNGVVRELLNIGAQFSQQKRPTPPLLVVVLPEGAADIYTAVKYFGDVRVGVATQCLKSLKCRHAKPQYFANVCLKINVKLGGINTIPDPRSVSFLTDPQNPTMVMGCDTIHPAPGSDGRPSFASVVANVDSEGAKYIATSSVQEGRVEMVENLKAMTELMINKFMEYRTHVEKKQTNRAPKRILFFRDGVSEGQFKQVLEKELPLIREACEATKINPKITVIIVGKRHHVRFFPAPNVADRSGNCPAGTVVDTDVVHPTEFDFYLQSHGGLLGTSRPAHYSVLHDDNGFSADGLQMLTFALCHVYARATRSVSIPAPVYYADIVCSRAKNHYDPEGALNFSDESSVADAQTTLSNFKARFQPINPKQAVRMYFS</sequence>
<reference evidence="4" key="1">
    <citation type="journal article" date="2020" name="Nat. Commun.">
        <title>Large-scale genome sequencing of mycorrhizal fungi provides insights into the early evolution of symbiotic traits.</title>
        <authorList>
            <person name="Miyauchi S."/>
            <person name="Kiss E."/>
            <person name="Kuo A."/>
            <person name="Drula E."/>
            <person name="Kohler A."/>
            <person name="Sanchez-Garcia M."/>
            <person name="Morin E."/>
            <person name="Andreopoulos B."/>
            <person name="Barry K.W."/>
            <person name="Bonito G."/>
            <person name="Buee M."/>
            <person name="Carver A."/>
            <person name="Chen C."/>
            <person name="Cichocki N."/>
            <person name="Clum A."/>
            <person name="Culley D."/>
            <person name="Crous P.W."/>
            <person name="Fauchery L."/>
            <person name="Girlanda M."/>
            <person name="Hayes R.D."/>
            <person name="Keri Z."/>
            <person name="LaButti K."/>
            <person name="Lipzen A."/>
            <person name="Lombard V."/>
            <person name="Magnuson J."/>
            <person name="Maillard F."/>
            <person name="Murat C."/>
            <person name="Nolan M."/>
            <person name="Ohm R.A."/>
            <person name="Pangilinan J."/>
            <person name="Pereira M.F."/>
            <person name="Perotto S."/>
            <person name="Peter M."/>
            <person name="Pfister S."/>
            <person name="Riley R."/>
            <person name="Sitrit Y."/>
            <person name="Stielow J.B."/>
            <person name="Szollosi G."/>
            <person name="Zifcakova L."/>
            <person name="Stursova M."/>
            <person name="Spatafora J.W."/>
            <person name="Tedersoo L."/>
            <person name="Vaario L.M."/>
            <person name="Yamada A."/>
            <person name="Yan M."/>
            <person name="Wang P."/>
            <person name="Xu J."/>
            <person name="Bruns T."/>
            <person name="Baldrian P."/>
            <person name="Vilgalys R."/>
            <person name="Dunand C."/>
            <person name="Henrissat B."/>
            <person name="Grigoriev I.V."/>
            <person name="Hibbett D."/>
            <person name="Nagy L.G."/>
            <person name="Martin F.M."/>
        </authorList>
    </citation>
    <scope>NUCLEOTIDE SEQUENCE</scope>
    <source>
        <strain evidence="4">UH-Tt-Lm1</strain>
    </source>
</reference>
<dbReference type="OrthoDB" id="10252740at2759"/>
<organism evidence="4 5">
    <name type="scientific">Thelephora terrestris</name>
    <dbReference type="NCBI Taxonomy" id="56493"/>
    <lineage>
        <taxon>Eukaryota</taxon>
        <taxon>Fungi</taxon>
        <taxon>Dikarya</taxon>
        <taxon>Basidiomycota</taxon>
        <taxon>Agaricomycotina</taxon>
        <taxon>Agaricomycetes</taxon>
        <taxon>Thelephorales</taxon>
        <taxon>Thelephoraceae</taxon>
        <taxon>Thelephora</taxon>
    </lineage>
</organism>
<dbReference type="Pfam" id="PF02170">
    <property type="entry name" value="PAZ"/>
    <property type="match status" value="1"/>
</dbReference>
<dbReference type="InterPro" id="IPR036085">
    <property type="entry name" value="PAZ_dom_sf"/>
</dbReference>
<dbReference type="Gene3D" id="3.40.50.2300">
    <property type="match status" value="1"/>
</dbReference>
<dbReference type="InterPro" id="IPR032473">
    <property type="entry name" value="Argonaute_Mid_dom"/>
</dbReference>
<dbReference type="InterPro" id="IPR036397">
    <property type="entry name" value="RNaseH_sf"/>
</dbReference>
<dbReference type="PROSITE" id="PS50821">
    <property type="entry name" value="PAZ"/>
    <property type="match status" value="1"/>
</dbReference>
<dbReference type="Pfam" id="PF16488">
    <property type="entry name" value="ArgoL2"/>
    <property type="match status" value="1"/>
</dbReference>
<dbReference type="GO" id="GO:0003723">
    <property type="term" value="F:RNA binding"/>
    <property type="evidence" value="ECO:0007669"/>
    <property type="project" value="InterPro"/>
</dbReference>
<feature type="region of interest" description="Disordered" evidence="1">
    <location>
        <begin position="1"/>
        <end position="38"/>
    </location>
</feature>
<dbReference type="SMART" id="SM01163">
    <property type="entry name" value="DUF1785"/>
    <property type="match status" value="1"/>
</dbReference>
<evidence type="ECO:0000256" key="1">
    <source>
        <dbReference type="SAM" id="MobiDB-lite"/>
    </source>
</evidence>
<dbReference type="CDD" id="cd02846">
    <property type="entry name" value="PAZ_argonaute_like"/>
    <property type="match status" value="1"/>
</dbReference>
<dbReference type="CDD" id="cd04657">
    <property type="entry name" value="Piwi_ago-like"/>
    <property type="match status" value="1"/>
</dbReference>
<dbReference type="InterPro" id="IPR014811">
    <property type="entry name" value="ArgoL1"/>
</dbReference>
<dbReference type="Pfam" id="PF08699">
    <property type="entry name" value="ArgoL1"/>
    <property type="match status" value="1"/>
</dbReference>
<proteinExistence type="predicted"/>
<protein>
    <submittedName>
        <fullName evidence="4">Argonaute-like protein</fullName>
    </submittedName>
</protein>
<dbReference type="Gene3D" id="3.30.420.10">
    <property type="entry name" value="Ribonuclease H-like superfamily/Ribonuclease H"/>
    <property type="match status" value="1"/>
</dbReference>
<dbReference type="SMART" id="SM00950">
    <property type="entry name" value="Piwi"/>
    <property type="match status" value="1"/>
</dbReference>
<dbReference type="Gene3D" id="2.170.260.10">
    <property type="entry name" value="paz domain"/>
    <property type="match status" value="1"/>
</dbReference>
<dbReference type="InterPro" id="IPR045246">
    <property type="entry name" value="Piwi_ago-like"/>
</dbReference>
<dbReference type="EMBL" id="WIUZ02000017">
    <property type="protein sequence ID" value="KAF9780132.1"/>
    <property type="molecule type" value="Genomic_DNA"/>
</dbReference>
<dbReference type="InterPro" id="IPR003100">
    <property type="entry name" value="PAZ_dom"/>
</dbReference>
<evidence type="ECO:0000259" key="2">
    <source>
        <dbReference type="PROSITE" id="PS50821"/>
    </source>
</evidence>
<keyword evidence="5" id="KW-1185">Reference proteome</keyword>
<dbReference type="InterPro" id="IPR032472">
    <property type="entry name" value="ArgoL2"/>
</dbReference>
<dbReference type="PANTHER" id="PTHR22891">
    <property type="entry name" value="EUKARYOTIC TRANSLATION INITIATION FACTOR 2C"/>
    <property type="match status" value="1"/>
</dbReference>
<gene>
    <name evidence="4" type="ORF">BJ322DRAFT_1084742</name>
</gene>
<evidence type="ECO:0000313" key="5">
    <source>
        <dbReference type="Proteomes" id="UP000736335"/>
    </source>
</evidence>
<feature type="domain" description="Piwi" evidence="3">
    <location>
        <begin position="546"/>
        <end position="854"/>
    </location>
</feature>
<feature type="compositionally biased region" description="Gly residues" evidence="1">
    <location>
        <begin position="16"/>
        <end position="29"/>
    </location>
</feature>
<dbReference type="InterPro" id="IPR032474">
    <property type="entry name" value="Argonaute_N"/>
</dbReference>
<dbReference type="Pfam" id="PF16486">
    <property type="entry name" value="ArgoN"/>
    <property type="match status" value="1"/>
</dbReference>
<dbReference type="Pfam" id="PF02171">
    <property type="entry name" value="Piwi"/>
    <property type="match status" value="1"/>
</dbReference>
<evidence type="ECO:0000259" key="3">
    <source>
        <dbReference type="PROSITE" id="PS50822"/>
    </source>
</evidence>
<dbReference type="PROSITE" id="PS50822">
    <property type="entry name" value="PIWI"/>
    <property type="match status" value="1"/>
</dbReference>
<comment type="caution">
    <text evidence="4">The sequence shown here is derived from an EMBL/GenBank/DDBJ whole genome shotgun (WGS) entry which is preliminary data.</text>
</comment>
<accession>A0A9P6L2A2</accession>
<evidence type="ECO:0000313" key="4">
    <source>
        <dbReference type="EMBL" id="KAF9780132.1"/>
    </source>
</evidence>
<dbReference type="AlphaFoldDB" id="A0A9P6L2A2"/>
<reference evidence="4" key="2">
    <citation type="submission" date="2020-11" db="EMBL/GenBank/DDBJ databases">
        <authorList>
            <consortium name="DOE Joint Genome Institute"/>
            <person name="Kuo A."/>
            <person name="Miyauchi S."/>
            <person name="Kiss E."/>
            <person name="Drula E."/>
            <person name="Kohler A."/>
            <person name="Sanchez-Garcia M."/>
            <person name="Andreopoulos B."/>
            <person name="Barry K.W."/>
            <person name="Bonito G."/>
            <person name="Buee M."/>
            <person name="Carver A."/>
            <person name="Chen C."/>
            <person name="Cichocki N."/>
            <person name="Clum A."/>
            <person name="Culley D."/>
            <person name="Crous P.W."/>
            <person name="Fauchery L."/>
            <person name="Girlanda M."/>
            <person name="Hayes R."/>
            <person name="Keri Z."/>
            <person name="Labutti K."/>
            <person name="Lipzen A."/>
            <person name="Lombard V."/>
            <person name="Magnuson J."/>
            <person name="Maillard F."/>
            <person name="Morin E."/>
            <person name="Murat C."/>
            <person name="Nolan M."/>
            <person name="Ohm R."/>
            <person name="Pangilinan J."/>
            <person name="Pereira M."/>
            <person name="Perotto S."/>
            <person name="Peter M."/>
            <person name="Riley R."/>
            <person name="Sitrit Y."/>
            <person name="Stielow B."/>
            <person name="Szollosi G."/>
            <person name="Zifcakova L."/>
            <person name="Stursova M."/>
            <person name="Spatafora J.W."/>
            <person name="Tedersoo L."/>
            <person name="Vaario L.-M."/>
            <person name="Yamada A."/>
            <person name="Yan M."/>
            <person name="Wang P."/>
            <person name="Xu J."/>
            <person name="Bruns T."/>
            <person name="Baldrian P."/>
            <person name="Vilgalys R."/>
            <person name="Henrissat B."/>
            <person name="Grigoriev I.V."/>
            <person name="Hibbett D."/>
            <person name="Nagy L.G."/>
            <person name="Martin F.M."/>
        </authorList>
    </citation>
    <scope>NUCLEOTIDE SEQUENCE</scope>
    <source>
        <strain evidence="4">UH-Tt-Lm1</strain>
    </source>
</reference>
<dbReference type="Pfam" id="PF16487">
    <property type="entry name" value="ArgoMid"/>
    <property type="match status" value="1"/>
</dbReference>
<dbReference type="SUPFAM" id="SSF53098">
    <property type="entry name" value="Ribonuclease H-like"/>
    <property type="match status" value="1"/>
</dbReference>